<dbReference type="OrthoDB" id="6359856at2759"/>
<dbReference type="AlphaFoldDB" id="A0A8X6YT21"/>
<keyword evidence="4" id="KW-1185">Reference proteome</keyword>
<reference evidence="3" key="1">
    <citation type="submission" date="2020-08" db="EMBL/GenBank/DDBJ databases">
        <title>Multicomponent nature underlies the extraordinary mechanical properties of spider dragline silk.</title>
        <authorList>
            <person name="Kono N."/>
            <person name="Nakamura H."/>
            <person name="Mori M."/>
            <person name="Yoshida Y."/>
            <person name="Ohtoshi R."/>
            <person name="Malay A.D."/>
            <person name="Moran D.A.P."/>
            <person name="Tomita M."/>
            <person name="Numata K."/>
            <person name="Arakawa K."/>
        </authorList>
    </citation>
    <scope>NUCLEOTIDE SEQUENCE</scope>
</reference>
<protein>
    <submittedName>
        <fullName evidence="3">Uncharacterized protein</fullName>
    </submittedName>
</protein>
<evidence type="ECO:0000313" key="4">
    <source>
        <dbReference type="Proteomes" id="UP000886998"/>
    </source>
</evidence>
<accession>A0A8X6YT21</accession>
<evidence type="ECO:0000313" key="3">
    <source>
        <dbReference type="EMBL" id="GFY76545.1"/>
    </source>
</evidence>
<proteinExistence type="predicted"/>
<dbReference type="EMBL" id="BMAV01022008">
    <property type="protein sequence ID" value="GFY76545.1"/>
    <property type="molecule type" value="Genomic_DNA"/>
</dbReference>
<name>A0A8X6YT21_9ARAC</name>
<feature type="signal peptide" evidence="2">
    <location>
        <begin position="1"/>
        <end position="20"/>
    </location>
</feature>
<sequence>MHRRVAQLVSILLFINSVAPSAIPIWEMLTYEEKMGRLMYLFVHLVQRYCKTSPAEDCRKIMTLHGIANLLNYDEHTLDLLDPDQRDASRLIWQAATKSRYKFPPEKNYDQENIKSSEDYQLSHSDSNDEPQRVVVPAPKDVILHEKVGKCHDRTELKLEDKVREDTNQEKYEEQLVKTDENPTEKREAKLSDYD</sequence>
<feature type="chain" id="PRO_5036474159" evidence="2">
    <location>
        <begin position="21"/>
        <end position="195"/>
    </location>
</feature>
<evidence type="ECO:0000256" key="1">
    <source>
        <dbReference type="SAM" id="MobiDB-lite"/>
    </source>
</evidence>
<dbReference type="Proteomes" id="UP000886998">
    <property type="component" value="Unassembled WGS sequence"/>
</dbReference>
<feature type="region of interest" description="Disordered" evidence="1">
    <location>
        <begin position="156"/>
        <end position="195"/>
    </location>
</feature>
<evidence type="ECO:0000256" key="2">
    <source>
        <dbReference type="SAM" id="SignalP"/>
    </source>
</evidence>
<organism evidence="3 4">
    <name type="scientific">Trichonephila inaurata madagascariensis</name>
    <dbReference type="NCBI Taxonomy" id="2747483"/>
    <lineage>
        <taxon>Eukaryota</taxon>
        <taxon>Metazoa</taxon>
        <taxon>Ecdysozoa</taxon>
        <taxon>Arthropoda</taxon>
        <taxon>Chelicerata</taxon>
        <taxon>Arachnida</taxon>
        <taxon>Araneae</taxon>
        <taxon>Araneomorphae</taxon>
        <taxon>Entelegynae</taxon>
        <taxon>Araneoidea</taxon>
        <taxon>Nephilidae</taxon>
        <taxon>Trichonephila</taxon>
        <taxon>Trichonephila inaurata</taxon>
    </lineage>
</organism>
<comment type="caution">
    <text evidence="3">The sequence shown here is derived from an EMBL/GenBank/DDBJ whole genome shotgun (WGS) entry which is preliminary data.</text>
</comment>
<keyword evidence="2" id="KW-0732">Signal</keyword>
<gene>
    <name evidence="3" type="primary">AVEN_197269_1</name>
    <name evidence="3" type="ORF">TNIN_251801</name>
</gene>